<reference evidence="1 2" key="1">
    <citation type="submission" date="2019-08" db="EMBL/GenBank/DDBJ databases">
        <authorList>
            <person name="Liang Q."/>
        </authorList>
    </citation>
    <scope>NUCLEOTIDE SEQUENCE [LARGE SCALE GENOMIC DNA]</scope>
    <source>
        <strain evidence="1 2">V1718</strain>
    </source>
</reference>
<dbReference type="Proteomes" id="UP000321595">
    <property type="component" value="Chromosome"/>
</dbReference>
<dbReference type="RefSeq" id="WP_146959188.1">
    <property type="nucleotide sequence ID" value="NZ_CP042467.1"/>
</dbReference>
<proteinExistence type="predicted"/>
<name>A0A5B8XTX5_9DELT</name>
<dbReference type="OrthoDB" id="5491608at2"/>
<accession>A0A5B8XTX5</accession>
<dbReference type="EMBL" id="CP042467">
    <property type="protein sequence ID" value="QED27503.1"/>
    <property type="molecule type" value="Genomic_DNA"/>
</dbReference>
<evidence type="ECO:0000313" key="1">
    <source>
        <dbReference type="EMBL" id="QED27503.1"/>
    </source>
</evidence>
<evidence type="ECO:0000313" key="2">
    <source>
        <dbReference type="Proteomes" id="UP000321595"/>
    </source>
</evidence>
<organism evidence="1 2">
    <name type="scientific">Microvenator marinus</name>
    <dbReference type="NCBI Taxonomy" id="2600177"/>
    <lineage>
        <taxon>Bacteria</taxon>
        <taxon>Deltaproteobacteria</taxon>
        <taxon>Bradymonadales</taxon>
        <taxon>Microvenatoraceae</taxon>
        <taxon>Microvenator</taxon>
    </lineage>
</organism>
<gene>
    <name evidence="1" type="ORF">FRD01_09670</name>
</gene>
<protein>
    <submittedName>
        <fullName evidence="1">Uncharacterized protein</fullName>
    </submittedName>
</protein>
<dbReference type="KEGG" id="bbae:FRD01_09670"/>
<dbReference type="AlphaFoldDB" id="A0A5B8XTX5"/>
<sequence length="347" mass="38153">MRIVLFSALIALLLVPGTAMGWGKGSGKVSSKDLVPKMSSEEGYSERYTFAVDLEDGGHVGVDFTISNLGWGSGHGAVQVRVNLPNQPKYKYSEKLDEGEWSYSKGTFGMKVANTEVKRVGDGFRIIHTGAKPFDLTFDNKMPGWKPGSGRIKVDGGYYQYNLIAPRADVSGTVAGKKVSASRAGYADHVATNVAPFDLATRFMRMRHYNGDIFVIWREITLTKDHGGKSLTWMMVGFKDEIVFSDARARMREGSIKVDPKTKYRVPLAVQIDGKSGDDSVKFVARGKKYKRKDLLDDYGSVVKVVASAVSEPIQYTVDVEYQLQMTIKGVTATVSGNTAFVVDQLN</sequence>
<dbReference type="SUPFAM" id="SSF159245">
    <property type="entry name" value="AttH-like"/>
    <property type="match status" value="1"/>
</dbReference>
<keyword evidence="2" id="KW-1185">Reference proteome</keyword>